<reference evidence="1 2" key="1">
    <citation type="journal article" date="2019" name="BMC Genomics">
        <title>New insights from Opisthorchis felineus genome: update on genomics of the epidemiologically important liver flukes.</title>
        <authorList>
            <person name="Ershov N.I."/>
            <person name="Mordvinov V.A."/>
            <person name="Prokhortchouk E.B."/>
            <person name="Pakharukova M.Y."/>
            <person name="Gunbin K.V."/>
            <person name="Ustyantsev K."/>
            <person name="Genaev M.A."/>
            <person name="Blinov A.G."/>
            <person name="Mazur A."/>
            <person name="Boulygina E."/>
            <person name="Tsygankova S."/>
            <person name="Khrameeva E."/>
            <person name="Chekanov N."/>
            <person name="Fan G."/>
            <person name="Xiao A."/>
            <person name="Zhang H."/>
            <person name="Xu X."/>
            <person name="Yang H."/>
            <person name="Solovyev V."/>
            <person name="Lee S.M."/>
            <person name="Liu X."/>
            <person name="Afonnikov D.A."/>
            <person name="Skryabin K.G."/>
        </authorList>
    </citation>
    <scope>NUCLEOTIDE SEQUENCE [LARGE SCALE GENOMIC DNA]</scope>
    <source>
        <strain evidence="1">AK-0245</strain>
        <tissue evidence="1">Whole organism</tissue>
    </source>
</reference>
<comment type="caution">
    <text evidence="1">The sequence shown here is derived from an EMBL/GenBank/DDBJ whole genome shotgun (WGS) entry which is preliminary data.</text>
</comment>
<accession>A0A4V3SD94</accession>
<proteinExistence type="predicted"/>
<evidence type="ECO:0000313" key="2">
    <source>
        <dbReference type="Proteomes" id="UP000308267"/>
    </source>
</evidence>
<name>A0A4V3SD94_OPIFE</name>
<gene>
    <name evidence="1" type="ORF">CRM22_008874</name>
</gene>
<keyword evidence="2" id="KW-1185">Reference proteome</keyword>
<dbReference type="AlphaFoldDB" id="A0A4V3SD94"/>
<protein>
    <submittedName>
        <fullName evidence="1">Uncharacterized protein</fullName>
    </submittedName>
</protein>
<sequence length="100" mass="11001">MLRIQLVNSDYKNMDTPTRNTGQCMSINTDPRPPQRTAAVLQADAISVLAIVQKLCRKSNATSTVIANLDRAKEIVLSACFFIVERLSLCFSTCYTISSG</sequence>
<organism evidence="1 2">
    <name type="scientific">Opisthorchis felineus</name>
    <dbReference type="NCBI Taxonomy" id="147828"/>
    <lineage>
        <taxon>Eukaryota</taxon>
        <taxon>Metazoa</taxon>
        <taxon>Spiralia</taxon>
        <taxon>Lophotrochozoa</taxon>
        <taxon>Platyhelminthes</taxon>
        <taxon>Trematoda</taxon>
        <taxon>Digenea</taxon>
        <taxon>Opisthorchiida</taxon>
        <taxon>Opisthorchiata</taxon>
        <taxon>Opisthorchiidae</taxon>
        <taxon>Opisthorchis</taxon>
    </lineage>
</organism>
<evidence type="ECO:0000313" key="1">
    <source>
        <dbReference type="EMBL" id="TGZ59814.1"/>
    </source>
</evidence>
<dbReference type="EMBL" id="SJOL01008686">
    <property type="protein sequence ID" value="TGZ59814.1"/>
    <property type="molecule type" value="Genomic_DNA"/>
</dbReference>
<dbReference type="Proteomes" id="UP000308267">
    <property type="component" value="Unassembled WGS sequence"/>
</dbReference>